<organism evidence="3 6">
    <name type="scientific">Polarella glacialis</name>
    <name type="common">Dinoflagellate</name>
    <dbReference type="NCBI Taxonomy" id="89957"/>
    <lineage>
        <taxon>Eukaryota</taxon>
        <taxon>Sar</taxon>
        <taxon>Alveolata</taxon>
        <taxon>Dinophyceae</taxon>
        <taxon>Suessiales</taxon>
        <taxon>Suessiaceae</taxon>
        <taxon>Polarella</taxon>
    </lineage>
</organism>
<evidence type="ECO:0000313" key="4">
    <source>
        <dbReference type="EMBL" id="CAE8619042.1"/>
    </source>
</evidence>
<dbReference type="Pfam" id="PF10601">
    <property type="entry name" value="zf-LITAF-like"/>
    <property type="match status" value="1"/>
</dbReference>
<evidence type="ECO:0000259" key="2">
    <source>
        <dbReference type="PROSITE" id="PS51837"/>
    </source>
</evidence>
<keyword evidence="6" id="KW-1185">Reference proteome</keyword>
<reference evidence="3" key="1">
    <citation type="submission" date="2021-02" db="EMBL/GenBank/DDBJ databases">
        <authorList>
            <person name="Dougan E. K."/>
            <person name="Rhodes N."/>
            <person name="Thang M."/>
            <person name="Chan C."/>
        </authorList>
    </citation>
    <scope>NUCLEOTIDE SEQUENCE</scope>
</reference>
<dbReference type="EMBL" id="CAJNNW010028612">
    <property type="protein sequence ID" value="CAE8696897.1"/>
    <property type="molecule type" value="Genomic_DNA"/>
</dbReference>
<dbReference type="Proteomes" id="UP000654075">
    <property type="component" value="Unassembled WGS sequence"/>
</dbReference>
<evidence type="ECO:0000313" key="3">
    <source>
        <dbReference type="EMBL" id="CAE8602564.1"/>
    </source>
</evidence>
<keyword evidence="1" id="KW-0472">Membrane</keyword>
<evidence type="ECO:0000313" key="5">
    <source>
        <dbReference type="EMBL" id="CAE8696897.1"/>
    </source>
</evidence>
<keyword evidence="1" id="KW-1133">Transmembrane helix</keyword>
<evidence type="ECO:0000256" key="1">
    <source>
        <dbReference type="SAM" id="Phobius"/>
    </source>
</evidence>
<keyword evidence="1" id="KW-0812">Transmembrane</keyword>
<dbReference type="AlphaFoldDB" id="A0A813EU71"/>
<dbReference type="EMBL" id="CAJNNV010014436">
    <property type="protein sequence ID" value="CAE8602564.1"/>
    <property type="molecule type" value="Genomic_DNA"/>
</dbReference>
<proteinExistence type="predicted"/>
<dbReference type="EMBL" id="CAJNNV010026805">
    <property type="protein sequence ID" value="CAE8619042.1"/>
    <property type="molecule type" value="Genomic_DNA"/>
</dbReference>
<dbReference type="Proteomes" id="UP000626109">
    <property type="component" value="Unassembled WGS sequence"/>
</dbReference>
<comment type="caution">
    <text evidence="3">The sequence shown here is derived from an EMBL/GenBank/DDBJ whole genome shotgun (WGS) entry which is preliminary data.</text>
</comment>
<accession>A0A813EU71</accession>
<gene>
    <name evidence="3" type="ORF">PGLA1383_LOCUS20805</name>
    <name evidence="4" type="ORF">PGLA1383_LOCUS36636</name>
    <name evidence="5" type="ORF">PGLA2088_LOCUS30045</name>
</gene>
<dbReference type="PROSITE" id="PS51837">
    <property type="entry name" value="LITAF"/>
    <property type="match status" value="1"/>
</dbReference>
<dbReference type="InterPro" id="IPR006629">
    <property type="entry name" value="LITAF"/>
</dbReference>
<sequence length="227" mass="25887">MAIWVLPVLWPAFKDVVHHCPRCLNVLARKSRIHMPTFRTEVCSLKIGNCAVVLSRKYVIIFVGLVGTIVAMYFLRSFAHLNSAAPEVNKGEQSILLWQDFLGDCGPKTSLRSRAGTAAVFEDKYHRRTFKWQGEVGVIREGFEFFFIKTRSVVLIRMYPARRPGKDKNESDIALLFGENLNKEVAELNPGDWVEFEATMTLQGYRGDPEPKLREVLLLSSSLLLLW</sequence>
<evidence type="ECO:0000313" key="6">
    <source>
        <dbReference type="Proteomes" id="UP000654075"/>
    </source>
</evidence>
<name>A0A813EU71_POLGL</name>
<protein>
    <recommendedName>
        <fullName evidence="2">LITAF domain-containing protein</fullName>
    </recommendedName>
</protein>
<feature type="domain" description="LITAF" evidence="2">
    <location>
        <begin position="1"/>
        <end position="32"/>
    </location>
</feature>
<feature type="transmembrane region" description="Helical" evidence="1">
    <location>
        <begin position="58"/>
        <end position="75"/>
    </location>
</feature>
<dbReference type="OrthoDB" id="5599753at2759"/>